<feature type="transmembrane region" description="Helical" evidence="2">
    <location>
        <begin position="62"/>
        <end position="83"/>
    </location>
</feature>
<protein>
    <recommendedName>
        <fullName evidence="3">Guanylate cyclase domain-containing protein</fullName>
    </recommendedName>
</protein>
<dbReference type="CDD" id="cd07302">
    <property type="entry name" value="CHD"/>
    <property type="match status" value="1"/>
</dbReference>
<dbReference type="SUPFAM" id="SSF55073">
    <property type="entry name" value="Nucleotide cyclase"/>
    <property type="match status" value="1"/>
</dbReference>
<feature type="transmembrane region" description="Helical" evidence="2">
    <location>
        <begin position="89"/>
        <end position="108"/>
    </location>
</feature>
<organism evidence="4 5">
    <name type="scientific">Bradyrhizobium canariense</name>
    <dbReference type="NCBI Taxonomy" id="255045"/>
    <lineage>
        <taxon>Bacteria</taxon>
        <taxon>Pseudomonadati</taxon>
        <taxon>Pseudomonadota</taxon>
        <taxon>Alphaproteobacteria</taxon>
        <taxon>Hyphomicrobiales</taxon>
        <taxon>Nitrobacteraceae</taxon>
        <taxon>Bradyrhizobium</taxon>
    </lineage>
</organism>
<dbReference type="Gene3D" id="3.30.70.1230">
    <property type="entry name" value="Nucleotide cyclase"/>
    <property type="match status" value="1"/>
</dbReference>
<dbReference type="InterPro" id="IPR029787">
    <property type="entry name" value="Nucleotide_cyclase"/>
</dbReference>
<dbReference type="SMART" id="SM00044">
    <property type="entry name" value="CYCc"/>
    <property type="match status" value="1"/>
</dbReference>
<comment type="caution">
    <text evidence="4">The sequence shown here is derived from an EMBL/GenBank/DDBJ whole genome shotgun (WGS) entry which is preliminary data.</text>
</comment>
<reference evidence="4 5" key="1">
    <citation type="submission" date="2017-03" db="EMBL/GenBank/DDBJ databases">
        <title>Whole genome sequences of fourteen strains of Bradyrhizobium canariense and one strain of Bradyrhizobium japonicum isolated from Lupinus (Papilionoideae: Genisteae) species in Algeria.</title>
        <authorList>
            <person name="Crovadore J."/>
            <person name="Chekireb D."/>
            <person name="Brachmann A."/>
            <person name="Chablais R."/>
            <person name="Cochard B."/>
            <person name="Lefort F."/>
        </authorList>
    </citation>
    <scope>NUCLEOTIDE SEQUENCE [LARGE SCALE GENOMIC DNA]</scope>
    <source>
        <strain evidence="4 5">UBMA195</strain>
    </source>
</reference>
<name>A0A1X3GST6_9BRAD</name>
<dbReference type="GO" id="GO:0009190">
    <property type="term" value="P:cyclic nucleotide biosynthetic process"/>
    <property type="evidence" value="ECO:0007669"/>
    <property type="project" value="InterPro"/>
</dbReference>
<accession>A0A1X3GST6</accession>
<evidence type="ECO:0000313" key="4">
    <source>
        <dbReference type="EMBL" id="OSJ12975.1"/>
    </source>
</evidence>
<dbReference type="PROSITE" id="PS50125">
    <property type="entry name" value="GUANYLATE_CYCLASE_2"/>
    <property type="match status" value="1"/>
</dbReference>
<evidence type="ECO:0000313" key="5">
    <source>
        <dbReference type="Proteomes" id="UP000193553"/>
    </source>
</evidence>
<feature type="transmembrane region" description="Helical" evidence="2">
    <location>
        <begin position="12"/>
        <end position="32"/>
    </location>
</feature>
<keyword evidence="2" id="KW-0812">Transmembrane</keyword>
<feature type="region of interest" description="Disordered" evidence="1">
    <location>
        <begin position="339"/>
        <end position="363"/>
    </location>
</feature>
<dbReference type="AlphaFoldDB" id="A0A1X3GST6"/>
<evidence type="ECO:0000259" key="3">
    <source>
        <dbReference type="PROSITE" id="PS50125"/>
    </source>
</evidence>
<gene>
    <name evidence="4" type="ORF">BSZ18_11755</name>
</gene>
<dbReference type="GO" id="GO:0004016">
    <property type="term" value="F:adenylate cyclase activity"/>
    <property type="evidence" value="ECO:0007669"/>
    <property type="project" value="UniProtKB-ARBA"/>
</dbReference>
<keyword evidence="2" id="KW-0472">Membrane</keyword>
<dbReference type="InterPro" id="IPR050697">
    <property type="entry name" value="Adenylyl/Guanylyl_Cyclase_3/4"/>
</dbReference>
<proteinExistence type="predicted"/>
<feature type="transmembrane region" description="Helical" evidence="2">
    <location>
        <begin position="38"/>
        <end position="55"/>
    </location>
</feature>
<dbReference type="PANTHER" id="PTHR43081">
    <property type="entry name" value="ADENYLATE CYCLASE, TERMINAL-DIFFERENTIATION SPECIFIC-RELATED"/>
    <property type="match status" value="1"/>
</dbReference>
<dbReference type="PANTHER" id="PTHR43081:SF1">
    <property type="entry name" value="ADENYLATE CYCLASE, TERMINAL-DIFFERENTIATION SPECIFIC"/>
    <property type="match status" value="1"/>
</dbReference>
<dbReference type="Proteomes" id="UP000193553">
    <property type="component" value="Unassembled WGS sequence"/>
</dbReference>
<dbReference type="EMBL" id="NAFI01000164">
    <property type="protein sequence ID" value="OSJ12975.1"/>
    <property type="molecule type" value="Genomic_DNA"/>
</dbReference>
<sequence>MMHSVDTPMMLELIRPPFLVAAAALAGAIFLIDTLSSLQFAVASLYVIVVLIAAHDLHRQGVLITGAACALLTVASYVLVHGFAVDGAAPLRSAVSLVSILITTVLVLRSISANERVKKVERERANLARFFSPAIVDQLVGIHIPFSFARSQPAAVLFADMIGFTAFSSGKSPALVIGLLRDLLRFLSEAVFLHHGSIDKFLGDGLMAFFGPPLTSLRDATNAAACALEIVNSIEHWNHRHADCSEEALRVAVGIHYGEVIQGDVGSEKQLELTLVGDTVNIASRVEAYCRNLGAAVLVTDAFMQALLAEGSLELAKAFTDEGLHMLRGRKEPIHLFSLGREPNQGKPPVERGGSQLLLDKSP</sequence>
<evidence type="ECO:0000256" key="1">
    <source>
        <dbReference type="SAM" id="MobiDB-lite"/>
    </source>
</evidence>
<keyword evidence="2" id="KW-1133">Transmembrane helix</keyword>
<feature type="domain" description="Guanylate cyclase" evidence="3">
    <location>
        <begin position="155"/>
        <end position="287"/>
    </location>
</feature>
<dbReference type="InterPro" id="IPR001054">
    <property type="entry name" value="A/G_cyclase"/>
</dbReference>
<dbReference type="GO" id="GO:0035556">
    <property type="term" value="P:intracellular signal transduction"/>
    <property type="evidence" value="ECO:0007669"/>
    <property type="project" value="InterPro"/>
</dbReference>
<dbReference type="Pfam" id="PF00211">
    <property type="entry name" value="Guanylate_cyc"/>
    <property type="match status" value="1"/>
</dbReference>
<evidence type="ECO:0000256" key="2">
    <source>
        <dbReference type="SAM" id="Phobius"/>
    </source>
</evidence>